<dbReference type="Pfam" id="PF14121">
    <property type="entry name" value="Porin_10"/>
    <property type="match status" value="1"/>
</dbReference>
<evidence type="ECO:0000256" key="1">
    <source>
        <dbReference type="SAM" id="MobiDB-lite"/>
    </source>
</evidence>
<dbReference type="EMBL" id="VSDQ01000679">
    <property type="protein sequence ID" value="TYA75015.1"/>
    <property type="molecule type" value="Genomic_DNA"/>
</dbReference>
<feature type="transmembrane region" description="Helical" evidence="2">
    <location>
        <begin position="12"/>
        <end position="29"/>
    </location>
</feature>
<evidence type="ECO:0000256" key="2">
    <source>
        <dbReference type="SAM" id="Phobius"/>
    </source>
</evidence>
<dbReference type="InterPro" id="IPR025631">
    <property type="entry name" value="Porin_10"/>
</dbReference>
<name>A0A5D0HUK9_9FLAO</name>
<accession>A0A5D0HUK9</accession>
<evidence type="ECO:0008006" key="5">
    <source>
        <dbReference type="Google" id="ProtNLM"/>
    </source>
</evidence>
<keyword evidence="2" id="KW-0472">Membrane</keyword>
<dbReference type="Proteomes" id="UP000323930">
    <property type="component" value="Unassembled WGS sequence"/>
</dbReference>
<feature type="compositionally biased region" description="Basic and acidic residues" evidence="1">
    <location>
        <begin position="45"/>
        <end position="66"/>
    </location>
</feature>
<feature type="region of interest" description="Disordered" evidence="1">
    <location>
        <begin position="40"/>
        <end position="66"/>
    </location>
</feature>
<reference evidence="3 4" key="1">
    <citation type="submission" date="2019-08" db="EMBL/GenBank/DDBJ databases">
        <title>Seonamhaeicola sediminis sp. nov., isolated from marine sediment.</title>
        <authorList>
            <person name="Cao W.R."/>
        </authorList>
    </citation>
    <scope>NUCLEOTIDE SEQUENCE [LARGE SCALE GENOMIC DNA]</scope>
    <source>
        <strain evidence="3 4">B011</strain>
    </source>
</reference>
<dbReference type="OrthoDB" id="9812454at2"/>
<keyword evidence="2" id="KW-0812">Transmembrane</keyword>
<protein>
    <recommendedName>
        <fullName evidence="5">Porin</fullName>
    </recommendedName>
</protein>
<comment type="caution">
    <text evidence="3">The sequence shown here is derived from an EMBL/GenBank/DDBJ whole genome shotgun (WGS) entry which is preliminary data.</text>
</comment>
<keyword evidence="2" id="KW-1133">Transmembrane helix</keyword>
<dbReference type="AlphaFoldDB" id="A0A5D0HUK9"/>
<sequence length="672" mass="77232">MSKTFQIKKNQLTLKSVLVSVFVCLVIQINGQNRLKGIGGTLPVRENDSVKNNRLNERRGGKTDGKDEKANIKDYLIISVKNDTTHVDTTLTIRKDYKFNYLRKDNFGLIPFANLGQTYNSLTYDFQTTGLMPSFGARARHFNYKEIEDVYYYRVPTPLTELFYRSAFEQGQLADSFITINTSPQFNFSIGYKGLRSLGKYQNALTSTGNFSFTSNYQTKNKRYNARGHILTQDLMNQENGGLDPESVQNFIGGDEEFDDRSILEVNFENAENILLGKRFHLEHDYKLIQKDSLSKNEIKIGHIISFEDKYFQFEQSSSVSSFFGESFVASDIKDRATLENFYNKVYVNYSNDILGDLHFNISNNNYNYGYDKVVVLEGGNTITNRLKGNIFAAGGGYKKQYKGFQLDGEFGLNISGDFSGNFIKATATFKLNDDIAASATLNHSSKAPNYNTLLYQSDYKNYNWNNSFNNTETQQLAFNLRYKQLANITVDLNTITDYVYWKQDETVSDITQAIRPYQNGGTITYLRAKLENEIKVGKFALNNTVLYQNVQDDANSLNVPEITTRNTLYFSSQLFKKAMFLQTGVTLNYFTKYYMNSYNPLLAEFYVQNSEEIGDFPRLDFFINAKIRQTRIFLKAEHFNSSFGENTFFSAPANPYRDFTIRFGLAWNFFM</sequence>
<organism evidence="3 4">
    <name type="scientific">Seonamhaeicola marinus</name>
    <dbReference type="NCBI Taxonomy" id="1912246"/>
    <lineage>
        <taxon>Bacteria</taxon>
        <taxon>Pseudomonadati</taxon>
        <taxon>Bacteroidota</taxon>
        <taxon>Flavobacteriia</taxon>
        <taxon>Flavobacteriales</taxon>
        <taxon>Flavobacteriaceae</taxon>
    </lineage>
</organism>
<evidence type="ECO:0000313" key="4">
    <source>
        <dbReference type="Proteomes" id="UP000323930"/>
    </source>
</evidence>
<gene>
    <name evidence="3" type="ORF">FUA24_17085</name>
</gene>
<evidence type="ECO:0000313" key="3">
    <source>
        <dbReference type="EMBL" id="TYA75015.1"/>
    </source>
</evidence>
<keyword evidence="4" id="KW-1185">Reference proteome</keyword>
<proteinExistence type="predicted"/>